<organism evidence="3 4">
    <name type="scientific">Chiayiivirga flava</name>
    <dbReference type="NCBI Taxonomy" id="659595"/>
    <lineage>
        <taxon>Bacteria</taxon>
        <taxon>Pseudomonadati</taxon>
        <taxon>Pseudomonadota</taxon>
        <taxon>Gammaproteobacteria</taxon>
        <taxon>Lysobacterales</taxon>
        <taxon>Lysobacteraceae</taxon>
        <taxon>Chiayiivirga</taxon>
    </lineage>
</organism>
<dbReference type="Pfam" id="PF14534">
    <property type="entry name" value="DUF4440"/>
    <property type="match status" value="1"/>
</dbReference>
<dbReference type="InterPro" id="IPR032710">
    <property type="entry name" value="NTF2-like_dom_sf"/>
</dbReference>
<sequence length="171" mass="18259">MNHLAPIAAAVLVLTGAAATAYAAGAPVLSAPDPLFATVAALDAAVFDAFNRCSVPAQLRRHAAHFDPAVEFYHDTGGVTWTRDAMLANTAQHACGKFRRELVPGSLRVHAIKDFGAIAQGSHRFCRFDSGACDGLADFTIVWRQRNGQWRITRVLSYGHRPNPGAIPAAP</sequence>
<evidence type="ECO:0000313" key="4">
    <source>
        <dbReference type="Proteomes" id="UP000521199"/>
    </source>
</evidence>
<dbReference type="Proteomes" id="UP000521199">
    <property type="component" value="Unassembled WGS sequence"/>
</dbReference>
<keyword evidence="1" id="KW-0732">Signal</keyword>
<reference evidence="3 4" key="1">
    <citation type="submission" date="2020-08" db="EMBL/GenBank/DDBJ databases">
        <title>Genomic Encyclopedia of Type Strains, Phase IV (KMG-IV): sequencing the most valuable type-strain genomes for metagenomic binning, comparative biology and taxonomic classification.</title>
        <authorList>
            <person name="Goeker M."/>
        </authorList>
    </citation>
    <scope>NUCLEOTIDE SEQUENCE [LARGE SCALE GENOMIC DNA]</scope>
    <source>
        <strain evidence="3 4">DSM 24163</strain>
    </source>
</reference>
<evidence type="ECO:0000259" key="2">
    <source>
        <dbReference type="Pfam" id="PF14534"/>
    </source>
</evidence>
<dbReference type="RefSeq" id="WP_183962190.1">
    <property type="nucleotide sequence ID" value="NZ_JACHHP010000007.1"/>
</dbReference>
<gene>
    <name evidence="3" type="ORF">HNQ52_003230</name>
</gene>
<evidence type="ECO:0000256" key="1">
    <source>
        <dbReference type="SAM" id="SignalP"/>
    </source>
</evidence>
<dbReference type="InterPro" id="IPR027843">
    <property type="entry name" value="DUF4440"/>
</dbReference>
<evidence type="ECO:0000313" key="3">
    <source>
        <dbReference type="EMBL" id="MBB5209658.1"/>
    </source>
</evidence>
<accession>A0A7W8DBH6</accession>
<dbReference type="SUPFAM" id="SSF54427">
    <property type="entry name" value="NTF2-like"/>
    <property type="match status" value="1"/>
</dbReference>
<dbReference type="Gene3D" id="3.10.450.50">
    <property type="match status" value="1"/>
</dbReference>
<keyword evidence="4" id="KW-1185">Reference proteome</keyword>
<feature type="signal peptide" evidence="1">
    <location>
        <begin position="1"/>
        <end position="23"/>
    </location>
</feature>
<comment type="caution">
    <text evidence="3">The sequence shown here is derived from an EMBL/GenBank/DDBJ whole genome shotgun (WGS) entry which is preliminary data.</text>
</comment>
<dbReference type="EMBL" id="JACHHP010000007">
    <property type="protein sequence ID" value="MBB5209658.1"/>
    <property type="molecule type" value="Genomic_DNA"/>
</dbReference>
<name>A0A7W8DBH6_9GAMM</name>
<dbReference type="AlphaFoldDB" id="A0A7W8DBH6"/>
<protein>
    <recommendedName>
        <fullName evidence="2">DUF4440 domain-containing protein</fullName>
    </recommendedName>
</protein>
<feature type="domain" description="DUF4440" evidence="2">
    <location>
        <begin position="39"/>
        <end position="152"/>
    </location>
</feature>
<feature type="chain" id="PRO_5031300305" description="DUF4440 domain-containing protein" evidence="1">
    <location>
        <begin position="24"/>
        <end position="171"/>
    </location>
</feature>
<proteinExistence type="predicted"/>